<accession>E0QSI0</accession>
<dbReference type="Proteomes" id="UP000003045">
    <property type="component" value="Unassembled WGS sequence"/>
</dbReference>
<evidence type="ECO:0000313" key="2">
    <source>
        <dbReference type="Proteomes" id="UP000003045"/>
    </source>
</evidence>
<dbReference type="HOGENOM" id="CLU_3137771_0_0_11"/>
<dbReference type="EMBL" id="AEET01000038">
    <property type="protein sequence ID" value="EFM45555.1"/>
    <property type="molecule type" value="Genomic_DNA"/>
</dbReference>
<dbReference type="AlphaFoldDB" id="E0QSI0"/>
<reference evidence="1" key="1">
    <citation type="submission" date="2010-08" db="EMBL/GenBank/DDBJ databases">
        <authorList>
            <person name="Muzny D."/>
            <person name="Qin X."/>
            <person name="Deng J."/>
            <person name="Jiang H."/>
            <person name="Liu Y."/>
            <person name="Qu J."/>
            <person name="Song X.-Z."/>
            <person name="Zhang L."/>
            <person name="Thornton R."/>
            <person name="Coyle M."/>
            <person name="Francisco L."/>
            <person name="Jackson L."/>
            <person name="Javaid M."/>
            <person name="Korchina V."/>
            <person name="Kovar C."/>
            <person name="Mata R."/>
            <person name="Mathew T."/>
            <person name="Ngo R."/>
            <person name="Nguyen L."/>
            <person name="Nguyen N."/>
            <person name="Okwuonu G."/>
            <person name="Ongeri F."/>
            <person name="Pham C."/>
            <person name="Simmons D."/>
            <person name="Wilczek-Boney K."/>
            <person name="Hale W."/>
            <person name="Jakkamsetti A."/>
            <person name="Pham P."/>
            <person name="Ruth R."/>
            <person name="San Lucas F."/>
            <person name="Warren J."/>
            <person name="Zhang J."/>
            <person name="Zhao Z."/>
            <person name="Zhou C."/>
            <person name="Zhu D."/>
            <person name="Lee S."/>
            <person name="Bess C."/>
            <person name="Blankenburg K."/>
            <person name="Forbes L."/>
            <person name="Fu Q."/>
            <person name="Gubbala S."/>
            <person name="Hirani K."/>
            <person name="Jayaseelan J.C."/>
            <person name="Lara F."/>
            <person name="Munidasa M."/>
            <person name="Palculict T."/>
            <person name="Patil S."/>
            <person name="Pu L.-L."/>
            <person name="Saada N."/>
            <person name="Tang L."/>
            <person name="Weissenberger G."/>
            <person name="Zhu Y."/>
            <person name="Hemphill L."/>
            <person name="Shang Y."/>
            <person name="Youmans B."/>
            <person name="Ayvaz T."/>
            <person name="Ross M."/>
            <person name="Santibanez J."/>
            <person name="Aqrawi P."/>
            <person name="Gross S."/>
            <person name="Joshi V."/>
            <person name="Fowler G."/>
            <person name="Nazareth L."/>
            <person name="Reid J."/>
            <person name="Worley K."/>
            <person name="Petrosino J."/>
            <person name="Highlander S."/>
            <person name="Gibbs R."/>
        </authorList>
    </citation>
    <scope>NUCLEOTIDE SEQUENCE [LARGE SCALE GENOMIC DNA]</scope>
    <source>
        <strain evidence="1">ATCC 35239</strain>
    </source>
</reference>
<gene>
    <name evidence="1" type="ORF">HMPREF0580_1845</name>
</gene>
<protein>
    <submittedName>
        <fullName evidence="1">Uncharacterized protein</fullName>
    </submittedName>
</protein>
<sequence length="49" mass="5324">MLTSAPDGVYVIPLVPLARDAPTKSRFAALSVCSPNLCWSVRRVHEVLS</sequence>
<keyword evidence="2" id="KW-1185">Reference proteome</keyword>
<name>E0QSI0_9ACTO</name>
<organism evidence="1 2">
    <name type="scientific">Mobiluncus mulieris ATCC 35239</name>
    <dbReference type="NCBI Taxonomy" id="871571"/>
    <lineage>
        <taxon>Bacteria</taxon>
        <taxon>Bacillati</taxon>
        <taxon>Actinomycetota</taxon>
        <taxon>Actinomycetes</taxon>
        <taxon>Actinomycetales</taxon>
        <taxon>Actinomycetaceae</taxon>
        <taxon>Mobiluncus</taxon>
    </lineage>
</organism>
<comment type="caution">
    <text evidence="1">The sequence shown here is derived from an EMBL/GenBank/DDBJ whole genome shotgun (WGS) entry which is preliminary data.</text>
</comment>
<proteinExistence type="predicted"/>
<evidence type="ECO:0000313" key="1">
    <source>
        <dbReference type="EMBL" id="EFM45555.1"/>
    </source>
</evidence>